<dbReference type="Pfam" id="PF00440">
    <property type="entry name" value="TetR_N"/>
    <property type="match status" value="1"/>
</dbReference>
<dbReference type="InterPro" id="IPR009057">
    <property type="entry name" value="Homeodomain-like_sf"/>
</dbReference>
<dbReference type="InterPro" id="IPR001647">
    <property type="entry name" value="HTH_TetR"/>
</dbReference>
<dbReference type="InterPro" id="IPR036271">
    <property type="entry name" value="Tet_transcr_reg_TetR-rel_C_sf"/>
</dbReference>
<evidence type="ECO:0000256" key="3">
    <source>
        <dbReference type="ARBA" id="ARBA00023163"/>
    </source>
</evidence>
<dbReference type="OrthoDB" id="3192968at2"/>
<protein>
    <submittedName>
        <fullName evidence="7">TetR/AcrR family transcriptional regulator</fullName>
    </submittedName>
</protein>
<evidence type="ECO:0000256" key="2">
    <source>
        <dbReference type="ARBA" id="ARBA00023125"/>
    </source>
</evidence>
<sequence length="243" mass="26201">MWRIYSTYAGGMPTSPDCESPRLRADAELNRSRILAAAQEVFGEQGVSAPLTDVANRAGVGIATLYRRFPDRAALIAEAFEDALARYDASADEALAAADAWVGFAGLVERMGGLQAENRGFAHLIQSSFPLGRTGAGARERGYRKVVEVIDRAKAAGVLRADFSPEDLPILSFALAGIIDTTRDDLPDAWRRHVALFLDACRPGTGRSALPPVPDPIHLQRAMLRSGRRRQGRTAKDADGPTS</sequence>
<keyword evidence="8" id="KW-1185">Reference proteome</keyword>
<feature type="domain" description="HTH tetR-type" evidence="6">
    <location>
        <begin position="28"/>
        <end position="87"/>
    </location>
</feature>
<dbReference type="Gene3D" id="1.10.357.10">
    <property type="entry name" value="Tetracycline Repressor, domain 2"/>
    <property type="match status" value="1"/>
</dbReference>
<evidence type="ECO:0000256" key="4">
    <source>
        <dbReference type="PROSITE-ProRule" id="PRU00335"/>
    </source>
</evidence>
<dbReference type="PRINTS" id="PR00455">
    <property type="entry name" value="HTHTETR"/>
</dbReference>
<dbReference type="InterPro" id="IPR050109">
    <property type="entry name" value="HTH-type_TetR-like_transc_reg"/>
</dbReference>
<evidence type="ECO:0000256" key="1">
    <source>
        <dbReference type="ARBA" id="ARBA00023015"/>
    </source>
</evidence>
<evidence type="ECO:0000259" key="6">
    <source>
        <dbReference type="PROSITE" id="PS50977"/>
    </source>
</evidence>
<reference evidence="7 8" key="1">
    <citation type="journal article" date="2019" name="Environ. Microbiol.">
        <title>Species interactions and distinct microbial communities in high Arctic permafrost affected cryosols are associated with the CH4 and CO2 gas fluxes.</title>
        <authorList>
            <person name="Altshuler I."/>
            <person name="Hamel J."/>
            <person name="Turney S."/>
            <person name="Magnuson E."/>
            <person name="Levesque R."/>
            <person name="Greer C."/>
            <person name="Whyte L.G."/>
        </authorList>
    </citation>
    <scope>NUCLEOTIDE SEQUENCE [LARGE SCALE GENOMIC DNA]</scope>
    <source>
        <strain evidence="7 8">S9.3A</strain>
    </source>
</reference>
<organism evidence="7 8">
    <name type="scientific">Pedococcus bigeumensis</name>
    <dbReference type="NCBI Taxonomy" id="433644"/>
    <lineage>
        <taxon>Bacteria</taxon>
        <taxon>Bacillati</taxon>
        <taxon>Actinomycetota</taxon>
        <taxon>Actinomycetes</taxon>
        <taxon>Micrococcales</taxon>
        <taxon>Intrasporangiaceae</taxon>
        <taxon>Pedococcus</taxon>
    </lineage>
</organism>
<gene>
    <name evidence="7" type="ORF">EAH86_18890</name>
</gene>
<keyword evidence="2 4" id="KW-0238">DNA-binding</keyword>
<dbReference type="Proteomes" id="UP000317722">
    <property type="component" value="Unassembled WGS sequence"/>
</dbReference>
<dbReference type="GO" id="GO:0000976">
    <property type="term" value="F:transcription cis-regulatory region binding"/>
    <property type="evidence" value="ECO:0007669"/>
    <property type="project" value="TreeGrafter"/>
</dbReference>
<keyword evidence="3" id="KW-0804">Transcription</keyword>
<dbReference type="PANTHER" id="PTHR30055">
    <property type="entry name" value="HTH-TYPE TRANSCRIPTIONAL REGULATOR RUTR"/>
    <property type="match status" value="1"/>
</dbReference>
<evidence type="ECO:0000313" key="7">
    <source>
        <dbReference type="EMBL" id="TPG13398.1"/>
    </source>
</evidence>
<keyword evidence="1" id="KW-0805">Transcription regulation</keyword>
<dbReference type="SUPFAM" id="SSF46689">
    <property type="entry name" value="Homeodomain-like"/>
    <property type="match status" value="1"/>
</dbReference>
<feature type="compositionally biased region" description="Basic and acidic residues" evidence="5">
    <location>
        <begin position="234"/>
        <end position="243"/>
    </location>
</feature>
<evidence type="ECO:0000256" key="5">
    <source>
        <dbReference type="SAM" id="MobiDB-lite"/>
    </source>
</evidence>
<dbReference type="GO" id="GO:0003700">
    <property type="term" value="F:DNA-binding transcription factor activity"/>
    <property type="evidence" value="ECO:0007669"/>
    <property type="project" value="TreeGrafter"/>
</dbReference>
<comment type="caution">
    <text evidence="7">The sequence shown here is derived from an EMBL/GenBank/DDBJ whole genome shotgun (WGS) entry which is preliminary data.</text>
</comment>
<proteinExistence type="predicted"/>
<name>A0A502CKF1_9MICO</name>
<dbReference type="EMBL" id="RCZM01000007">
    <property type="protein sequence ID" value="TPG13398.1"/>
    <property type="molecule type" value="Genomic_DNA"/>
</dbReference>
<accession>A0A502CKF1</accession>
<dbReference type="PROSITE" id="PS50977">
    <property type="entry name" value="HTH_TETR_2"/>
    <property type="match status" value="1"/>
</dbReference>
<dbReference type="AlphaFoldDB" id="A0A502CKF1"/>
<evidence type="ECO:0000313" key="8">
    <source>
        <dbReference type="Proteomes" id="UP000317722"/>
    </source>
</evidence>
<dbReference type="PANTHER" id="PTHR30055:SF234">
    <property type="entry name" value="HTH-TYPE TRANSCRIPTIONAL REGULATOR BETI"/>
    <property type="match status" value="1"/>
</dbReference>
<dbReference type="SUPFAM" id="SSF48498">
    <property type="entry name" value="Tetracyclin repressor-like, C-terminal domain"/>
    <property type="match status" value="1"/>
</dbReference>
<feature type="region of interest" description="Disordered" evidence="5">
    <location>
        <begin position="224"/>
        <end position="243"/>
    </location>
</feature>
<feature type="DNA-binding region" description="H-T-H motif" evidence="4">
    <location>
        <begin position="50"/>
        <end position="69"/>
    </location>
</feature>